<dbReference type="GO" id="GO:0030600">
    <property type="term" value="F:feruloyl esterase activity"/>
    <property type="evidence" value="ECO:0007669"/>
    <property type="project" value="InterPro"/>
</dbReference>
<dbReference type="GO" id="GO:0005576">
    <property type="term" value="C:extracellular region"/>
    <property type="evidence" value="ECO:0007669"/>
    <property type="project" value="UniProtKB-SubCell"/>
</dbReference>
<evidence type="ECO:0000256" key="6">
    <source>
        <dbReference type="ARBA" id="ARBA00023277"/>
    </source>
</evidence>
<keyword evidence="5" id="KW-0378">Hydrolase</keyword>
<accession>A0A1J5TK31</accession>
<dbReference type="InterPro" id="IPR043595">
    <property type="entry name" value="FaeB/C/D"/>
</dbReference>
<evidence type="ECO:0000256" key="5">
    <source>
        <dbReference type="ARBA" id="ARBA00022801"/>
    </source>
</evidence>
<dbReference type="PANTHER" id="PTHR38050:SF2">
    <property type="entry name" value="FERULOYL ESTERASE C-RELATED"/>
    <property type="match status" value="1"/>
</dbReference>
<protein>
    <recommendedName>
        <fullName evidence="11">Phospholipase/carboxylesterase/thioesterase domain-containing protein</fullName>
    </recommendedName>
</protein>
<dbReference type="SUPFAM" id="SSF53474">
    <property type="entry name" value="alpha/beta-Hydrolases"/>
    <property type="match status" value="1"/>
</dbReference>
<organism evidence="9 10">
    <name type="scientific">Marine Group III euryarchaeote CG-Epi4</name>
    <dbReference type="NCBI Taxonomy" id="1888998"/>
    <lineage>
        <taxon>Archaea</taxon>
        <taxon>Methanobacteriati</taxon>
        <taxon>Thermoplasmatota</taxon>
        <taxon>Thermoplasmata</taxon>
        <taxon>Candidatus Thermoprofundales</taxon>
    </lineage>
</organism>
<keyword evidence="3" id="KW-0858">Xylan degradation</keyword>
<dbReference type="InterPro" id="IPR010126">
    <property type="entry name" value="Esterase_phb"/>
</dbReference>
<evidence type="ECO:0000256" key="7">
    <source>
        <dbReference type="ARBA" id="ARBA00023326"/>
    </source>
</evidence>
<dbReference type="Gene3D" id="3.40.50.1820">
    <property type="entry name" value="alpha/beta hydrolase"/>
    <property type="match status" value="1"/>
</dbReference>
<evidence type="ECO:0008006" key="11">
    <source>
        <dbReference type="Google" id="ProtNLM"/>
    </source>
</evidence>
<evidence type="ECO:0000256" key="8">
    <source>
        <dbReference type="SAM" id="MobiDB-lite"/>
    </source>
</evidence>
<feature type="compositionally biased region" description="Low complexity" evidence="8">
    <location>
        <begin position="51"/>
        <end position="60"/>
    </location>
</feature>
<dbReference type="InterPro" id="IPR029058">
    <property type="entry name" value="AB_hydrolase_fold"/>
</dbReference>
<dbReference type="PANTHER" id="PTHR38050">
    <property type="match status" value="1"/>
</dbReference>
<sequence>MKKISLILITFLLITGVSGSYGYFVYIYDNDNSSSENAIISDEIVEEEQSETSQNQTVSNETEEPKEEELPFDVVGIFKCIEIDSEQRCWQTHEPSQSISGSSVPLVVDLHGYGFNSTEHRRISDFDEITSDENAVVIYPDALDFSWNSGWCCGASKDQERDDIGFILKMIDIAIDFHNIDNTRIYATGWSNGCAMAQALANKASDVFASVGCMSWYLLQEADNSYSPIPIIELHGILDLVIPYASDVNGGLVHGHVPSLETASGAIQNMYNWKEMNGCNGNFPDVNEQNTFYSVQGFNDCENNAQVRLVTLNAHGHNPYSEDAQQESTGTFLPGSQVPISTSQIAWEFISQHSK</sequence>
<evidence type="ECO:0000256" key="1">
    <source>
        <dbReference type="ARBA" id="ARBA00004613"/>
    </source>
</evidence>
<comment type="caution">
    <text evidence="9">The sequence shown here is derived from an EMBL/GenBank/DDBJ whole genome shotgun (WGS) entry which is preliminary data.</text>
</comment>
<keyword evidence="4" id="KW-0732">Signal</keyword>
<dbReference type="Proteomes" id="UP000183375">
    <property type="component" value="Unassembled WGS sequence"/>
</dbReference>
<comment type="subcellular location">
    <subcellularLocation>
        <location evidence="1">Secreted</location>
    </subcellularLocation>
</comment>
<evidence type="ECO:0000313" key="9">
    <source>
        <dbReference type="EMBL" id="OIR21321.1"/>
    </source>
</evidence>
<dbReference type="GO" id="GO:0045493">
    <property type="term" value="P:xylan catabolic process"/>
    <property type="evidence" value="ECO:0007669"/>
    <property type="project" value="UniProtKB-KW"/>
</dbReference>
<evidence type="ECO:0000256" key="2">
    <source>
        <dbReference type="ARBA" id="ARBA00022525"/>
    </source>
</evidence>
<name>A0A1J5TK31_9ARCH</name>
<evidence type="ECO:0000256" key="4">
    <source>
        <dbReference type="ARBA" id="ARBA00022729"/>
    </source>
</evidence>
<reference evidence="9 10" key="1">
    <citation type="submission" date="2016-08" db="EMBL/GenBank/DDBJ databases">
        <title>New Insights into Marine Group III Euryarchaeota, from dark to light.</title>
        <authorList>
            <person name="Haro-Moreno J.M."/>
            <person name="Rodriguez-Valera F."/>
            <person name="Lopez-Garcia P."/>
            <person name="Moreira D."/>
            <person name="Martin-Cuadrado A.B."/>
        </authorList>
    </citation>
    <scope>NUCLEOTIDE SEQUENCE [LARGE SCALE GENOMIC DNA]</scope>
    <source>
        <strain evidence="9">CG-Epi4</strain>
    </source>
</reference>
<dbReference type="Pfam" id="PF10503">
    <property type="entry name" value="Esterase_PHB"/>
    <property type="match status" value="1"/>
</dbReference>
<dbReference type="EMBL" id="MIYX01000009">
    <property type="protein sequence ID" value="OIR21321.1"/>
    <property type="molecule type" value="Genomic_DNA"/>
</dbReference>
<proteinExistence type="predicted"/>
<keyword evidence="7" id="KW-0624">Polysaccharide degradation</keyword>
<evidence type="ECO:0000256" key="3">
    <source>
        <dbReference type="ARBA" id="ARBA00022651"/>
    </source>
</evidence>
<gene>
    <name evidence="9" type="ORF">BEU01_02865</name>
</gene>
<keyword evidence="2" id="KW-0964">Secreted</keyword>
<evidence type="ECO:0000313" key="10">
    <source>
        <dbReference type="Proteomes" id="UP000183375"/>
    </source>
</evidence>
<feature type="region of interest" description="Disordered" evidence="8">
    <location>
        <begin position="45"/>
        <end position="68"/>
    </location>
</feature>
<keyword evidence="6" id="KW-0119">Carbohydrate metabolism</keyword>
<dbReference type="AlphaFoldDB" id="A0A1J5TK31"/>